<evidence type="ECO:0000313" key="3">
    <source>
        <dbReference type="Proteomes" id="UP000054350"/>
    </source>
</evidence>
<feature type="region of interest" description="Disordered" evidence="1">
    <location>
        <begin position="154"/>
        <end position="176"/>
    </location>
</feature>
<feature type="region of interest" description="Disordered" evidence="1">
    <location>
        <begin position="1"/>
        <end position="31"/>
    </location>
</feature>
<dbReference type="VEuPathDB" id="FungiDB:AMAG_11434"/>
<feature type="compositionally biased region" description="Acidic residues" evidence="1">
    <location>
        <begin position="8"/>
        <end position="21"/>
    </location>
</feature>
<keyword evidence="3" id="KW-1185">Reference proteome</keyword>
<dbReference type="EMBL" id="GG745351">
    <property type="protein sequence ID" value="KNE66960.1"/>
    <property type="molecule type" value="Genomic_DNA"/>
</dbReference>
<feature type="region of interest" description="Disordered" evidence="1">
    <location>
        <begin position="193"/>
        <end position="212"/>
    </location>
</feature>
<evidence type="ECO:0000256" key="1">
    <source>
        <dbReference type="SAM" id="MobiDB-lite"/>
    </source>
</evidence>
<feature type="compositionally biased region" description="Low complexity" evidence="1">
    <location>
        <begin position="195"/>
        <end position="210"/>
    </location>
</feature>
<proteinExistence type="predicted"/>
<name>A0A0L0SX49_ALLM3</name>
<reference evidence="2 3" key="1">
    <citation type="submission" date="2009-11" db="EMBL/GenBank/DDBJ databases">
        <title>Annotation of Allomyces macrogynus ATCC 38327.</title>
        <authorList>
            <consortium name="The Broad Institute Genome Sequencing Platform"/>
            <person name="Russ C."/>
            <person name="Cuomo C."/>
            <person name="Burger G."/>
            <person name="Gray M.W."/>
            <person name="Holland P.W.H."/>
            <person name="King N."/>
            <person name="Lang F.B.F."/>
            <person name="Roger A.J."/>
            <person name="Ruiz-Trillo I."/>
            <person name="Young S.K."/>
            <person name="Zeng Q."/>
            <person name="Gargeya S."/>
            <person name="Fitzgerald M."/>
            <person name="Haas B."/>
            <person name="Abouelleil A."/>
            <person name="Alvarado L."/>
            <person name="Arachchi H.M."/>
            <person name="Berlin A."/>
            <person name="Chapman S.B."/>
            <person name="Gearin G."/>
            <person name="Goldberg J."/>
            <person name="Griggs A."/>
            <person name="Gujja S."/>
            <person name="Hansen M."/>
            <person name="Heiman D."/>
            <person name="Howarth C."/>
            <person name="Larimer J."/>
            <person name="Lui A."/>
            <person name="MacDonald P.J.P."/>
            <person name="McCowen C."/>
            <person name="Montmayeur A."/>
            <person name="Murphy C."/>
            <person name="Neiman D."/>
            <person name="Pearson M."/>
            <person name="Priest M."/>
            <person name="Roberts A."/>
            <person name="Saif S."/>
            <person name="Shea T."/>
            <person name="Sisk P."/>
            <person name="Stolte C."/>
            <person name="Sykes S."/>
            <person name="Wortman J."/>
            <person name="Nusbaum C."/>
            <person name="Birren B."/>
        </authorList>
    </citation>
    <scope>NUCLEOTIDE SEQUENCE [LARGE SCALE GENOMIC DNA]</scope>
    <source>
        <strain evidence="2 3">ATCC 38327</strain>
    </source>
</reference>
<dbReference type="Proteomes" id="UP000054350">
    <property type="component" value="Unassembled WGS sequence"/>
</dbReference>
<gene>
    <name evidence="2" type="ORF">AMAG_11434</name>
</gene>
<feature type="compositionally biased region" description="Low complexity" evidence="1">
    <location>
        <begin position="87"/>
        <end position="115"/>
    </location>
</feature>
<accession>A0A0L0SX49</accession>
<evidence type="ECO:0000313" key="2">
    <source>
        <dbReference type="EMBL" id="KNE66960.1"/>
    </source>
</evidence>
<reference evidence="3" key="2">
    <citation type="submission" date="2009-11" db="EMBL/GenBank/DDBJ databases">
        <title>The Genome Sequence of Allomyces macrogynus strain ATCC 38327.</title>
        <authorList>
            <consortium name="The Broad Institute Genome Sequencing Platform"/>
            <person name="Russ C."/>
            <person name="Cuomo C."/>
            <person name="Shea T."/>
            <person name="Young S.K."/>
            <person name="Zeng Q."/>
            <person name="Koehrsen M."/>
            <person name="Haas B."/>
            <person name="Borodovsky M."/>
            <person name="Guigo R."/>
            <person name="Alvarado L."/>
            <person name="Berlin A."/>
            <person name="Borenstein D."/>
            <person name="Chen Z."/>
            <person name="Engels R."/>
            <person name="Freedman E."/>
            <person name="Gellesch M."/>
            <person name="Goldberg J."/>
            <person name="Griggs A."/>
            <person name="Gujja S."/>
            <person name="Heiman D."/>
            <person name="Hepburn T."/>
            <person name="Howarth C."/>
            <person name="Jen D."/>
            <person name="Larson L."/>
            <person name="Lewis B."/>
            <person name="Mehta T."/>
            <person name="Park D."/>
            <person name="Pearson M."/>
            <person name="Roberts A."/>
            <person name="Saif S."/>
            <person name="Shenoy N."/>
            <person name="Sisk P."/>
            <person name="Stolte C."/>
            <person name="Sykes S."/>
            <person name="Walk T."/>
            <person name="White J."/>
            <person name="Yandava C."/>
            <person name="Burger G."/>
            <person name="Gray M.W."/>
            <person name="Holland P.W.H."/>
            <person name="King N."/>
            <person name="Lang F.B.F."/>
            <person name="Roger A.J."/>
            <person name="Ruiz-Trillo I."/>
            <person name="Lander E."/>
            <person name="Nusbaum C."/>
        </authorList>
    </citation>
    <scope>NUCLEOTIDE SEQUENCE [LARGE SCALE GENOMIC DNA]</scope>
    <source>
        <strain evidence="3">ATCC 38327</strain>
    </source>
</reference>
<sequence length="221" mass="22745">MPAAEERDSYDDDGASGDYDDNGYGAASSWQDVLDDGTEAVGSREYITEIDLALAGSGSGSSLDARADAIADVIRAGRVHPLPTANSTSGPPGVTTPPDSGLPQSPSQTPSTTSTDRAFGHLLLSALDYSSAPPPPWHMPRHASVPWHAPPSTWRARAATADTPSSPSTSTGGSFASLARDLDQLSRAWRASRTAGAGLDSRSSSGSDLAIDPVTGRIDIA</sequence>
<feature type="region of interest" description="Disordered" evidence="1">
    <location>
        <begin position="81"/>
        <end position="115"/>
    </location>
</feature>
<organism evidence="2 3">
    <name type="scientific">Allomyces macrogynus (strain ATCC 38327)</name>
    <name type="common">Allomyces javanicus var. macrogynus</name>
    <dbReference type="NCBI Taxonomy" id="578462"/>
    <lineage>
        <taxon>Eukaryota</taxon>
        <taxon>Fungi</taxon>
        <taxon>Fungi incertae sedis</taxon>
        <taxon>Blastocladiomycota</taxon>
        <taxon>Blastocladiomycetes</taxon>
        <taxon>Blastocladiales</taxon>
        <taxon>Blastocladiaceae</taxon>
        <taxon>Allomyces</taxon>
    </lineage>
</organism>
<protein>
    <submittedName>
        <fullName evidence="2">Uncharacterized protein</fullName>
    </submittedName>
</protein>
<dbReference type="AlphaFoldDB" id="A0A0L0SX49"/>
<feature type="compositionally biased region" description="Low complexity" evidence="1">
    <location>
        <begin position="158"/>
        <end position="176"/>
    </location>
</feature>